<dbReference type="GO" id="GO:0008270">
    <property type="term" value="F:zinc ion binding"/>
    <property type="evidence" value="ECO:0007669"/>
    <property type="project" value="InterPro"/>
</dbReference>
<dbReference type="Pfam" id="PF11951">
    <property type="entry name" value="Fungal_trans_2"/>
    <property type="match status" value="1"/>
</dbReference>
<keyword evidence="6" id="KW-0539">Nucleus</keyword>
<keyword evidence="3" id="KW-0805">Transcription regulation</keyword>
<dbReference type="Gene3D" id="4.10.240.10">
    <property type="entry name" value="Zn(2)-C6 fungal-type DNA-binding domain"/>
    <property type="match status" value="1"/>
</dbReference>
<dbReference type="InterPro" id="IPR036864">
    <property type="entry name" value="Zn2-C6_fun-type_DNA-bd_sf"/>
</dbReference>
<reference evidence="8" key="1">
    <citation type="journal article" date="2021" name="Nat. Commun.">
        <title>Genetic determinants of endophytism in the Arabidopsis root mycobiome.</title>
        <authorList>
            <person name="Mesny F."/>
            <person name="Miyauchi S."/>
            <person name="Thiergart T."/>
            <person name="Pickel B."/>
            <person name="Atanasova L."/>
            <person name="Karlsson M."/>
            <person name="Huettel B."/>
            <person name="Barry K.W."/>
            <person name="Haridas S."/>
            <person name="Chen C."/>
            <person name="Bauer D."/>
            <person name="Andreopoulos W."/>
            <person name="Pangilinan J."/>
            <person name="LaButti K."/>
            <person name="Riley R."/>
            <person name="Lipzen A."/>
            <person name="Clum A."/>
            <person name="Drula E."/>
            <person name="Henrissat B."/>
            <person name="Kohler A."/>
            <person name="Grigoriev I.V."/>
            <person name="Martin F.M."/>
            <person name="Hacquard S."/>
        </authorList>
    </citation>
    <scope>NUCLEOTIDE SEQUENCE</scope>
    <source>
        <strain evidence="8">MPI-CAGE-CH-0235</strain>
    </source>
</reference>
<evidence type="ECO:0000256" key="2">
    <source>
        <dbReference type="ARBA" id="ARBA00022833"/>
    </source>
</evidence>
<evidence type="ECO:0000256" key="6">
    <source>
        <dbReference type="ARBA" id="ARBA00023242"/>
    </source>
</evidence>
<dbReference type="PANTHER" id="PTHR36206">
    <property type="entry name" value="ASPERCRYPTIN BIOSYNTHESIS CLUSTER-SPECIFIC TRANSCRIPTION REGULATOR ATNN-RELATED"/>
    <property type="match status" value="1"/>
</dbReference>
<dbReference type="SMART" id="SM00066">
    <property type="entry name" value="GAL4"/>
    <property type="match status" value="1"/>
</dbReference>
<dbReference type="OrthoDB" id="3598904at2759"/>
<dbReference type="Pfam" id="PF00172">
    <property type="entry name" value="Zn_clus"/>
    <property type="match status" value="1"/>
</dbReference>
<dbReference type="SUPFAM" id="SSF57701">
    <property type="entry name" value="Zn2/Cys6 DNA-binding domain"/>
    <property type="match status" value="1"/>
</dbReference>
<sequence length="611" mass="69585">MEITQSLVKRPRLTRTSVPKVRTGCITCKRRHIKCDETKPSCNNCIKNRGYCEGYVVKKEPSPVRSASRSPPQIGHVADPLVQVQLDPDLLDFTDNGMLCFQEFLQLMRGQWMTVLSTSDFWSSVVPQVARSNDMLRNAAMAVGSLSLWRSECGSIPPRASSAEMVREEKNGHLATALSYYGKSLRLLAAGSSLRDALVLSLLLIHFETLQDNRNAAIEHINHGLALFIIILTNTAEHGSIEDITSASIPRPLIKGLAGIFLNLETQTRVVLRDKFANSAPLPHFSKTLRSQNQTIESFSNLLNNAFIPQSLDLEHVPAVFSDLDHAEQYLSSLYGRQISIVPMILEKFRHSGMMETEDHRAIWSAMVQLLEDTHIVSFCMKSIQIMKSIETAFLPLFNRITLEGPSSPEYFRAMQLRLQYLGIRIFNNMPQYLNVEHMQALTPLCYEFLSLASRILDALRRQIRNPAQYVSLQSPLSFELLAMATICRDPLVREEAISILRDYPCQDGLWNVKAIYALAVRNRYVEQHNAIEHTPEVQWMRLWRREYVFENGGERILFRFLFKNQESGEWELVEESGDLGHDLDNVKWTRRPLTGGGRLFMGSLMPWSKS</sequence>
<dbReference type="GO" id="GO:0003677">
    <property type="term" value="F:DNA binding"/>
    <property type="evidence" value="ECO:0007669"/>
    <property type="project" value="UniProtKB-KW"/>
</dbReference>
<dbReference type="InterPro" id="IPR052360">
    <property type="entry name" value="Transcr_Regulatory_Proteins"/>
</dbReference>
<name>A0A8K0WPA3_9HYPO</name>
<evidence type="ECO:0000256" key="1">
    <source>
        <dbReference type="ARBA" id="ARBA00022723"/>
    </source>
</evidence>
<proteinExistence type="predicted"/>
<comment type="caution">
    <text evidence="8">The sequence shown here is derived from an EMBL/GenBank/DDBJ whole genome shotgun (WGS) entry which is preliminary data.</text>
</comment>
<keyword evidence="2" id="KW-0862">Zinc</keyword>
<dbReference type="InterPro" id="IPR021858">
    <property type="entry name" value="Fun_TF"/>
</dbReference>
<organism evidence="8 9">
    <name type="scientific">Stachybotrys elegans</name>
    <dbReference type="NCBI Taxonomy" id="80388"/>
    <lineage>
        <taxon>Eukaryota</taxon>
        <taxon>Fungi</taxon>
        <taxon>Dikarya</taxon>
        <taxon>Ascomycota</taxon>
        <taxon>Pezizomycotina</taxon>
        <taxon>Sordariomycetes</taxon>
        <taxon>Hypocreomycetidae</taxon>
        <taxon>Hypocreales</taxon>
        <taxon>Stachybotryaceae</taxon>
        <taxon>Stachybotrys</taxon>
    </lineage>
</organism>
<dbReference type="AlphaFoldDB" id="A0A8K0WPA3"/>
<dbReference type="InterPro" id="IPR001138">
    <property type="entry name" value="Zn2Cys6_DnaBD"/>
</dbReference>
<keyword evidence="4" id="KW-0238">DNA-binding</keyword>
<dbReference type="CDD" id="cd00067">
    <property type="entry name" value="GAL4"/>
    <property type="match status" value="1"/>
</dbReference>
<evidence type="ECO:0000313" key="8">
    <source>
        <dbReference type="EMBL" id="KAH7313830.1"/>
    </source>
</evidence>
<evidence type="ECO:0000256" key="5">
    <source>
        <dbReference type="ARBA" id="ARBA00023163"/>
    </source>
</evidence>
<dbReference type="EMBL" id="JAGPNK010000009">
    <property type="protein sequence ID" value="KAH7313830.1"/>
    <property type="molecule type" value="Genomic_DNA"/>
</dbReference>
<evidence type="ECO:0000256" key="3">
    <source>
        <dbReference type="ARBA" id="ARBA00023015"/>
    </source>
</evidence>
<protein>
    <recommendedName>
        <fullName evidence="7">Zn(2)-C6 fungal-type domain-containing protein</fullName>
    </recommendedName>
</protein>
<dbReference type="PANTHER" id="PTHR36206:SF4">
    <property type="entry name" value="HYPOTHETICAL CONSERVED PROTEIN (EUROFUNG)-RELATED"/>
    <property type="match status" value="1"/>
</dbReference>
<evidence type="ECO:0000313" key="9">
    <source>
        <dbReference type="Proteomes" id="UP000813444"/>
    </source>
</evidence>
<keyword evidence="1" id="KW-0479">Metal-binding</keyword>
<feature type="domain" description="Zn(2)-C6 fungal-type" evidence="7">
    <location>
        <begin position="24"/>
        <end position="52"/>
    </location>
</feature>
<evidence type="ECO:0000256" key="4">
    <source>
        <dbReference type="ARBA" id="ARBA00023125"/>
    </source>
</evidence>
<gene>
    <name evidence="8" type="ORF">B0I35DRAFT_435934</name>
</gene>
<dbReference type="PROSITE" id="PS00463">
    <property type="entry name" value="ZN2_CY6_FUNGAL_1"/>
    <property type="match status" value="1"/>
</dbReference>
<keyword evidence="9" id="KW-1185">Reference proteome</keyword>
<dbReference type="Proteomes" id="UP000813444">
    <property type="component" value="Unassembled WGS sequence"/>
</dbReference>
<dbReference type="PROSITE" id="PS50048">
    <property type="entry name" value="ZN2_CY6_FUNGAL_2"/>
    <property type="match status" value="1"/>
</dbReference>
<dbReference type="GO" id="GO:0000981">
    <property type="term" value="F:DNA-binding transcription factor activity, RNA polymerase II-specific"/>
    <property type="evidence" value="ECO:0007669"/>
    <property type="project" value="InterPro"/>
</dbReference>
<accession>A0A8K0WPA3</accession>
<evidence type="ECO:0000259" key="7">
    <source>
        <dbReference type="PROSITE" id="PS50048"/>
    </source>
</evidence>
<keyword evidence="5" id="KW-0804">Transcription</keyword>